<name>A0A511NCF6_DEIC1</name>
<dbReference type="Proteomes" id="UP000321306">
    <property type="component" value="Unassembled WGS sequence"/>
</dbReference>
<dbReference type="RefSeq" id="WP_146892223.1">
    <property type="nucleotide sequence ID" value="NZ_BJXB01000074.1"/>
</dbReference>
<dbReference type="GO" id="GO:0016787">
    <property type="term" value="F:hydrolase activity"/>
    <property type="evidence" value="ECO:0007669"/>
    <property type="project" value="UniProtKB-KW"/>
</dbReference>
<accession>A0A511NCF6</accession>
<dbReference type="InterPro" id="IPR015797">
    <property type="entry name" value="NUDIX_hydrolase-like_dom_sf"/>
</dbReference>
<reference evidence="4 5" key="1">
    <citation type="submission" date="2019-07" db="EMBL/GenBank/DDBJ databases">
        <title>Whole genome shotgun sequence of Deinococcus cellulosilyticus NBRC 106333.</title>
        <authorList>
            <person name="Hosoyama A."/>
            <person name="Uohara A."/>
            <person name="Ohji S."/>
            <person name="Ichikawa N."/>
        </authorList>
    </citation>
    <scope>NUCLEOTIDE SEQUENCE [LARGE SCALE GENOMIC DNA]</scope>
    <source>
        <strain evidence="4 5">NBRC 106333</strain>
    </source>
</reference>
<dbReference type="InterPro" id="IPR020084">
    <property type="entry name" value="NUDIX_hydrolase_CS"/>
</dbReference>
<keyword evidence="5" id="KW-1185">Reference proteome</keyword>
<evidence type="ECO:0000256" key="1">
    <source>
        <dbReference type="ARBA" id="ARBA00001946"/>
    </source>
</evidence>
<comment type="cofactor">
    <cofactor evidence="1">
        <name>Mg(2+)</name>
        <dbReference type="ChEBI" id="CHEBI:18420"/>
    </cofactor>
</comment>
<proteinExistence type="predicted"/>
<dbReference type="CDD" id="cd04683">
    <property type="entry name" value="NUDIX_Hydrolase"/>
    <property type="match status" value="1"/>
</dbReference>
<dbReference type="AlphaFoldDB" id="A0A511NCF6"/>
<evidence type="ECO:0000313" key="4">
    <source>
        <dbReference type="EMBL" id="GEM50188.1"/>
    </source>
</evidence>
<keyword evidence="2" id="KW-0378">Hydrolase</keyword>
<dbReference type="PROSITE" id="PS51462">
    <property type="entry name" value="NUDIX"/>
    <property type="match status" value="1"/>
</dbReference>
<gene>
    <name evidence="4" type="primary">mutT</name>
    <name evidence="4" type="ORF">DC3_58230</name>
</gene>
<dbReference type="Gene3D" id="3.90.79.10">
    <property type="entry name" value="Nucleoside Triphosphate Pyrophosphohydrolase"/>
    <property type="match status" value="1"/>
</dbReference>
<dbReference type="EMBL" id="BJXB01000074">
    <property type="protein sequence ID" value="GEM50188.1"/>
    <property type="molecule type" value="Genomic_DNA"/>
</dbReference>
<dbReference type="PANTHER" id="PTHR43046:SF16">
    <property type="entry name" value="ADP-RIBOSE PYROPHOSPHATASE YJHB-RELATED"/>
    <property type="match status" value="1"/>
</dbReference>
<evidence type="ECO:0000259" key="3">
    <source>
        <dbReference type="PROSITE" id="PS51462"/>
    </source>
</evidence>
<dbReference type="Pfam" id="PF00293">
    <property type="entry name" value="NUDIX"/>
    <property type="match status" value="1"/>
</dbReference>
<organism evidence="4 5">
    <name type="scientific">Deinococcus cellulosilyticus (strain DSM 18568 / NBRC 106333 / KACC 11606 / 5516J-15)</name>
    <dbReference type="NCBI Taxonomy" id="1223518"/>
    <lineage>
        <taxon>Bacteria</taxon>
        <taxon>Thermotogati</taxon>
        <taxon>Deinococcota</taxon>
        <taxon>Deinococci</taxon>
        <taxon>Deinococcales</taxon>
        <taxon>Deinococcaceae</taxon>
        <taxon>Deinococcus</taxon>
    </lineage>
</organism>
<dbReference type="PANTHER" id="PTHR43046">
    <property type="entry name" value="GDP-MANNOSE MANNOSYL HYDROLASE"/>
    <property type="match status" value="1"/>
</dbReference>
<dbReference type="PROSITE" id="PS00893">
    <property type="entry name" value="NUDIX_BOX"/>
    <property type="match status" value="1"/>
</dbReference>
<protein>
    <submittedName>
        <fullName evidence="4">8-oxo-dGTP diphosphatase</fullName>
    </submittedName>
</protein>
<dbReference type="OrthoDB" id="9810648at2"/>
<feature type="domain" description="Nudix hydrolase" evidence="3">
    <location>
        <begin position="5"/>
        <end position="136"/>
    </location>
</feature>
<sequence>MKRERFKAPSSVFLILHSQQKFCLLHRTHTGWMDGLYSIAAGAVEAGETLIQALIREAKEELGITVLPQHLQLVHTLHAKTEGDLWLGHFFAAQEWDGEPITMEPHKHSHILWVPLDEVNGQLVPYVEQALRAVQAGQMYSEFGFEFA</sequence>
<comment type="caution">
    <text evidence="4">The sequence shown here is derived from an EMBL/GenBank/DDBJ whole genome shotgun (WGS) entry which is preliminary data.</text>
</comment>
<evidence type="ECO:0000256" key="2">
    <source>
        <dbReference type="ARBA" id="ARBA00022801"/>
    </source>
</evidence>
<dbReference type="InterPro" id="IPR000086">
    <property type="entry name" value="NUDIX_hydrolase_dom"/>
</dbReference>
<dbReference type="SUPFAM" id="SSF55811">
    <property type="entry name" value="Nudix"/>
    <property type="match status" value="1"/>
</dbReference>
<evidence type="ECO:0000313" key="5">
    <source>
        <dbReference type="Proteomes" id="UP000321306"/>
    </source>
</evidence>